<dbReference type="SMART" id="SM00066">
    <property type="entry name" value="GAL4"/>
    <property type="match status" value="1"/>
</dbReference>
<dbReference type="PANTHER" id="PTHR23416">
    <property type="entry name" value="SIALIC ACID SYNTHASE-RELATED"/>
    <property type="match status" value="1"/>
</dbReference>
<evidence type="ECO:0000256" key="2">
    <source>
        <dbReference type="ARBA" id="ARBA00022679"/>
    </source>
</evidence>
<evidence type="ECO:0000256" key="4">
    <source>
        <dbReference type="SAM" id="MobiDB-lite"/>
    </source>
</evidence>
<feature type="compositionally biased region" description="Pro residues" evidence="4">
    <location>
        <begin position="372"/>
        <end position="382"/>
    </location>
</feature>
<name>A0A4U0XXH2_9PEZI</name>
<dbReference type="CDD" id="cd00067">
    <property type="entry name" value="GAL4"/>
    <property type="match status" value="1"/>
</dbReference>
<keyword evidence="2" id="KW-0808">Transferase</keyword>
<dbReference type="OrthoDB" id="25818at2759"/>
<dbReference type="Gene3D" id="2.160.10.10">
    <property type="entry name" value="Hexapeptide repeat proteins"/>
    <property type="match status" value="1"/>
</dbReference>
<dbReference type="Gene3D" id="4.10.240.10">
    <property type="entry name" value="Zn(2)-C6 fungal-type DNA-binding domain"/>
    <property type="match status" value="1"/>
</dbReference>
<dbReference type="PROSITE" id="PS50048">
    <property type="entry name" value="ZN2_CY6_FUNGAL_2"/>
    <property type="match status" value="1"/>
</dbReference>
<dbReference type="GO" id="GO:0008270">
    <property type="term" value="F:zinc ion binding"/>
    <property type="evidence" value="ECO:0007669"/>
    <property type="project" value="InterPro"/>
</dbReference>
<dbReference type="EMBL" id="NAJQ01000049">
    <property type="protein sequence ID" value="TKA81557.1"/>
    <property type="molecule type" value="Genomic_DNA"/>
</dbReference>
<dbReference type="Pfam" id="PF12464">
    <property type="entry name" value="Mac"/>
    <property type="match status" value="1"/>
</dbReference>
<dbReference type="InterPro" id="IPR001138">
    <property type="entry name" value="Zn2Cys6_DnaBD"/>
</dbReference>
<dbReference type="PROSITE" id="PS00463">
    <property type="entry name" value="ZN2_CY6_FUNGAL_1"/>
    <property type="match status" value="1"/>
</dbReference>
<dbReference type="SUPFAM" id="SSF51161">
    <property type="entry name" value="Trimeric LpxA-like enzymes"/>
    <property type="match status" value="1"/>
</dbReference>
<evidence type="ECO:0000313" key="6">
    <source>
        <dbReference type="EMBL" id="TKA81557.1"/>
    </source>
</evidence>
<feature type="region of interest" description="Disordered" evidence="4">
    <location>
        <begin position="72"/>
        <end position="124"/>
    </location>
</feature>
<organism evidence="6 7">
    <name type="scientific">Friedmanniomyces simplex</name>
    <dbReference type="NCBI Taxonomy" id="329884"/>
    <lineage>
        <taxon>Eukaryota</taxon>
        <taxon>Fungi</taxon>
        <taxon>Dikarya</taxon>
        <taxon>Ascomycota</taxon>
        <taxon>Pezizomycotina</taxon>
        <taxon>Dothideomycetes</taxon>
        <taxon>Dothideomycetidae</taxon>
        <taxon>Mycosphaerellales</taxon>
        <taxon>Teratosphaeriaceae</taxon>
        <taxon>Friedmanniomyces</taxon>
    </lineage>
</organism>
<dbReference type="Pfam" id="PF00132">
    <property type="entry name" value="Hexapep"/>
    <property type="match status" value="1"/>
</dbReference>
<dbReference type="GO" id="GO:0016407">
    <property type="term" value="F:acetyltransferase activity"/>
    <property type="evidence" value="ECO:0007669"/>
    <property type="project" value="InterPro"/>
</dbReference>
<feature type="region of interest" description="Disordered" evidence="4">
    <location>
        <begin position="1"/>
        <end position="29"/>
    </location>
</feature>
<dbReference type="SUPFAM" id="SSF57701">
    <property type="entry name" value="Zn2/Cys6 DNA-binding domain"/>
    <property type="match status" value="1"/>
</dbReference>
<feature type="region of interest" description="Disordered" evidence="4">
    <location>
        <begin position="367"/>
        <end position="389"/>
    </location>
</feature>
<dbReference type="AlphaFoldDB" id="A0A4U0XXH2"/>
<evidence type="ECO:0000313" key="7">
    <source>
        <dbReference type="Proteomes" id="UP000309340"/>
    </source>
</evidence>
<dbReference type="InterPro" id="IPR024688">
    <property type="entry name" value="Mac_dom"/>
</dbReference>
<comment type="caution">
    <text evidence="6">The sequence shown here is derived from an EMBL/GenBank/DDBJ whole genome shotgun (WGS) entry which is preliminary data.</text>
</comment>
<proteinExistence type="inferred from homology"/>
<feature type="domain" description="Zn(2)-C6 fungal-type" evidence="5">
    <location>
        <begin position="261"/>
        <end position="289"/>
    </location>
</feature>
<dbReference type="InterPro" id="IPR001451">
    <property type="entry name" value="Hexapep"/>
</dbReference>
<keyword evidence="7" id="KW-1185">Reference proteome</keyword>
<reference evidence="6 7" key="1">
    <citation type="submission" date="2017-03" db="EMBL/GenBank/DDBJ databases">
        <title>Genomes of endolithic fungi from Antarctica.</title>
        <authorList>
            <person name="Coleine C."/>
            <person name="Masonjones S."/>
            <person name="Stajich J.E."/>
        </authorList>
    </citation>
    <scope>NUCLEOTIDE SEQUENCE [LARGE SCALE GENOMIC DNA]</scope>
    <source>
        <strain evidence="6 7">CCFEE 5184</strain>
    </source>
</reference>
<dbReference type="Proteomes" id="UP000309340">
    <property type="component" value="Unassembled WGS sequence"/>
</dbReference>
<dbReference type="GO" id="GO:0000981">
    <property type="term" value="F:DNA-binding transcription factor activity, RNA polymerase II-specific"/>
    <property type="evidence" value="ECO:0007669"/>
    <property type="project" value="InterPro"/>
</dbReference>
<feature type="compositionally biased region" description="Gly residues" evidence="4">
    <location>
        <begin position="100"/>
        <end position="113"/>
    </location>
</feature>
<sequence>MSALAAAANNDKHTTHGAPMTRIDTGSSGFTAVNGNSHKVGYIEPNEKSTALGTQTDCNTEASKLSLNSQYRSHGWRPDVQGTIPPQQEAPDARKRKRSGSGGVDIPGVGGVGQPRVDNAHSPKRRIRFIDSAVDLTSPETAVPPLPLTIPQSYRASIPAQIGLSSREPSPVRRLKGADPVPPPRPEIEATLAELKLKPKLEIEHKPKPMTKPWQRRLGHRRKLNLERKLRQLMLELPEQEGGEYDPKKRKRNFSNRTKTGCHTCRRRKKKCDEAKPHCTNCERGGFACEGYGPKAPGTKEPTTMTRLPVTLQSKAAYEPTHGPATYFQTPSEEGRSYSHWGEHLRSEPQSYHAPEHHILDQQPIHPAEYWPRPPARPPAEPPLGYAPERLPPYGFAEIPPLRSHAPGYPPPPPLGPWGGDHSAPTPIRPPIGPGAMMSSRVSATTNGSHLSALSHNSASNLTEKDKMLLGRPFRAYHDSELITDREQCRAALERYNDAARAASGISTEEKGRFFKAVIEPPFRPGWRERHPHDVYTGPKGYVGHSTLIDTPFTCDYGYNIHLADSVLIQPGCYMQDACEIHVGARTIIGPNVKFYGVTASVDKNKRQGSEGTFVAGAITVGEDCFIGGDVIILPFRRIGSGAVVGAGSVVTKDVKENTVVAGNPAKVIRRINPGPNVDQHHPEIQDQNDTMLGEMVETARRGHDR</sequence>
<dbReference type="InterPro" id="IPR051159">
    <property type="entry name" value="Hexapeptide_acetyltransf"/>
</dbReference>
<dbReference type="GO" id="GO:0008374">
    <property type="term" value="F:O-acyltransferase activity"/>
    <property type="evidence" value="ECO:0007669"/>
    <property type="project" value="TreeGrafter"/>
</dbReference>
<feature type="region of interest" description="Disordered" evidence="4">
    <location>
        <begin position="164"/>
        <end position="186"/>
    </location>
</feature>
<keyword evidence="3" id="KW-0539">Nucleus</keyword>
<dbReference type="InterPro" id="IPR011004">
    <property type="entry name" value="Trimer_LpxA-like_sf"/>
</dbReference>
<evidence type="ECO:0000256" key="3">
    <source>
        <dbReference type="ARBA" id="ARBA00023242"/>
    </source>
</evidence>
<accession>A0A4U0XXH2</accession>
<gene>
    <name evidence="6" type="ORF">B0A55_02996</name>
</gene>
<protein>
    <recommendedName>
        <fullName evidence="5">Zn(2)-C6 fungal-type domain-containing protein</fullName>
    </recommendedName>
</protein>
<evidence type="ECO:0000259" key="5">
    <source>
        <dbReference type="PROSITE" id="PS50048"/>
    </source>
</evidence>
<dbReference type="STRING" id="329884.A0A4U0XXH2"/>
<evidence type="ECO:0000256" key="1">
    <source>
        <dbReference type="ARBA" id="ARBA00007274"/>
    </source>
</evidence>
<dbReference type="InterPro" id="IPR036864">
    <property type="entry name" value="Zn2-C6_fun-type_DNA-bd_sf"/>
</dbReference>
<comment type="similarity">
    <text evidence="1">Belongs to the transferase hexapeptide repeat family.</text>
</comment>
<dbReference type="Pfam" id="PF00172">
    <property type="entry name" value="Zn_clus"/>
    <property type="match status" value="1"/>
</dbReference>
<dbReference type="PANTHER" id="PTHR23416:SF76">
    <property type="entry name" value="ZN(II)2CYS6 TRANSCRIPTION FACTOR (EUROFUNG)"/>
    <property type="match status" value="1"/>
</dbReference>